<dbReference type="Proteomes" id="UP000516446">
    <property type="component" value="Chromosome"/>
</dbReference>
<evidence type="ECO:0000313" key="1">
    <source>
        <dbReference type="EMBL" id="QNT64934.1"/>
    </source>
</evidence>
<dbReference type="EMBL" id="CP043431">
    <property type="protein sequence ID" value="QNT64934.1"/>
    <property type="molecule type" value="Genomic_DNA"/>
</dbReference>
<evidence type="ECO:0000313" key="2">
    <source>
        <dbReference type="Proteomes" id="UP000516446"/>
    </source>
</evidence>
<dbReference type="RefSeq" id="WP_006845284.1">
    <property type="nucleotide sequence ID" value="NZ_CP026847.1"/>
</dbReference>
<dbReference type="InterPro" id="IPR021324">
    <property type="entry name" value="DUF2929"/>
</dbReference>
<gene>
    <name evidence="1" type="ORF">FY536_06600</name>
</gene>
<dbReference type="AlphaFoldDB" id="A0A7H1MN98"/>
<keyword evidence="2" id="KW-1185">Reference proteome</keyword>
<accession>A0A7H1MN98</accession>
<name>A0A7H1MN98_9LACO</name>
<sequence>MKYFTTFFWTAILGAVIGYIGSALQNVPADYTQAMVSALVAGSIGTILVYYISRSFAPKTSQAEEDESKEN</sequence>
<proteinExistence type="predicted"/>
<reference evidence="1 2" key="1">
    <citation type="submission" date="2019-08" db="EMBL/GenBank/DDBJ databases">
        <authorList>
            <person name="Chang H.C."/>
            <person name="Mun S.Y."/>
        </authorList>
    </citation>
    <scope>NUCLEOTIDE SEQUENCE [LARGE SCALE GENOMIC DNA]</scope>
    <source>
        <strain evidence="1 2">SK</strain>
    </source>
</reference>
<dbReference type="Pfam" id="PF11151">
    <property type="entry name" value="DUF2929"/>
    <property type="match status" value="1"/>
</dbReference>
<protein>
    <submittedName>
        <fullName evidence="1">DUF2929 family protein</fullName>
    </submittedName>
</protein>
<organism evidence="1 2">
    <name type="scientific">Weissella koreensis</name>
    <dbReference type="NCBI Taxonomy" id="165096"/>
    <lineage>
        <taxon>Bacteria</taxon>
        <taxon>Bacillati</taxon>
        <taxon>Bacillota</taxon>
        <taxon>Bacilli</taxon>
        <taxon>Lactobacillales</taxon>
        <taxon>Lactobacillaceae</taxon>
        <taxon>Weissella</taxon>
    </lineage>
</organism>